<dbReference type="InterPro" id="IPR057646">
    <property type="entry name" value="WD40_WDHD1_1st"/>
</dbReference>
<reference evidence="11" key="1">
    <citation type="journal article" date="2017" name="Nat. Ecol. Evol.">
        <title>Genome expansion and lineage-specific genetic innovations in the forest pathogenic fungi Armillaria.</title>
        <authorList>
            <person name="Sipos G."/>
            <person name="Prasanna A.N."/>
            <person name="Walter M.C."/>
            <person name="O'Connor E."/>
            <person name="Balint B."/>
            <person name="Krizsan K."/>
            <person name="Kiss B."/>
            <person name="Hess J."/>
            <person name="Varga T."/>
            <person name="Slot J."/>
            <person name="Riley R."/>
            <person name="Boka B."/>
            <person name="Rigling D."/>
            <person name="Barry K."/>
            <person name="Lee J."/>
            <person name="Mihaltcheva S."/>
            <person name="LaButti K."/>
            <person name="Lipzen A."/>
            <person name="Waldron R."/>
            <person name="Moloney N.M."/>
            <person name="Sperisen C."/>
            <person name="Kredics L."/>
            <person name="Vagvoelgyi C."/>
            <person name="Patrignani A."/>
            <person name="Fitzpatrick D."/>
            <person name="Nagy I."/>
            <person name="Doyle S."/>
            <person name="Anderson J.B."/>
            <person name="Grigoriev I.V."/>
            <person name="Gueldener U."/>
            <person name="Muensterkoetter M."/>
            <person name="Nagy L.G."/>
        </authorList>
    </citation>
    <scope>NUCLEOTIDE SEQUENCE [LARGE SCALE GENOMIC DNA]</scope>
    <source>
        <strain evidence="11">28-4</strain>
    </source>
</reference>
<sequence length="1061" mass="117670">MSKVISNPAHGPGTTSLAFSKDGVRAFTGGQDCIVRLWRMDEGAEQEPETASDADLPVTCITACADCWLSGSEDTQVRRYPKNANECDGYAASANGVPIRCLAIDTKGRRLAVGSDELSVKVIDMEDRAKVNSLEGHQSGVRRVTWHPTLPTLATCGCDGKIIIWDMSEQEPKIEKQIDGIIPAIRDTESSDFSHDCSAIWHTSGEYFFAISRIHDVVTVSRSEGTKMSTFSDNDVTGTTTAIAMSANGAYLASATTSAVYVWSTTTRRIVTKQPTNSNAIITQLAFSPKQNIIAWTDTSGQLVRWIDAIPSLFPDPIKPITSTKSATTDPDKQPTKSLFDEDNRIEDALDTGDADLSDDDEADDVARWDEPSDLKYMPPTKGPLKNNDYMVKEMVSITEAQPPFQSGSTPMDSKKRYLAYNTIGVIEVTDQDIHNIVNIEFFDRSTRRGQHFTDSLKYDLGYLGEQGALFACQPEDNHTAKVSFKPYGSWSSQSDWSYDLKGQTRVLGVAVGGIPPATSLRQGSEEDLNGLGNVVVATSQGDLTFLSGTGRERRIIGLGADFVSMVAGTEWVFVVHRAGAATIDGSQNLSYKLINFDDFSVRQRDVLPIPKNHTLKWIGITDQGAPAVYDSSGQVHILTKYRIPHHGSWVRVMDTNLLERREGKDESYWPVGITGSTFMCLILKGRQEYPGFPRPLIQELPMRMPFRNDNALEEQVEREILLHDMAVDVLDEELTTEDIIAKERAIDKEFLQLIQGACKADNIPRAIELTKLLHHVNSFDLAVRVADFYHMVGFKEKVLRLKQIHEDSEDRMVLAREKRRRWNKADPPPRRLADTEEPFDRPKAFQDFGPPPSIYRPGLSRATPTVEKTRYSSEAPVSTPKAWEETTASEEDITPDGKRKRNPLGESPSDLMPPPKQKSNPFARKTTENGRNPFARKNDTNKVIQKSESFFDKVDAAEAEPGKKRPAAKTQGKDKKEGPRQTTLFGLMPGVKAGEKKVRPKKKPGDETSASQSTDVSMSDAIPESEATLADPDQLRQDLPDDGQETQLVETQLAEEMQGI</sequence>
<dbReference type="InterPro" id="IPR001680">
    <property type="entry name" value="WD40_rpt"/>
</dbReference>
<evidence type="ECO:0000256" key="4">
    <source>
        <dbReference type="ARBA" id="ARBA00023242"/>
    </source>
</evidence>
<dbReference type="Proteomes" id="UP000218334">
    <property type="component" value="Unassembled WGS sequence"/>
</dbReference>
<feature type="region of interest" description="Disordered" evidence="6">
    <location>
        <begin position="321"/>
        <end position="345"/>
    </location>
</feature>
<evidence type="ECO:0000256" key="1">
    <source>
        <dbReference type="ARBA" id="ARBA00004123"/>
    </source>
</evidence>
<dbReference type="GO" id="GO:0003682">
    <property type="term" value="F:chromatin binding"/>
    <property type="evidence" value="ECO:0007669"/>
    <property type="project" value="TreeGrafter"/>
</dbReference>
<evidence type="ECO:0000259" key="7">
    <source>
        <dbReference type="Pfam" id="PF12341"/>
    </source>
</evidence>
<dbReference type="Pfam" id="PF12341">
    <property type="entry name" value="Mcl1_mid"/>
    <property type="match status" value="1"/>
</dbReference>
<keyword evidence="2 5" id="KW-0853">WD repeat</keyword>
<feature type="repeat" description="WD" evidence="5">
    <location>
        <begin position="134"/>
        <end position="175"/>
    </location>
</feature>
<dbReference type="GO" id="GO:0043596">
    <property type="term" value="C:nuclear replication fork"/>
    <property type="evidence" value="ECO:0007669"/>
    <property type="project" value="TreeGrafter"/>
</dbReference>
<dbReference type="Pfam" id="PF24817">
    <property type="entry name" value="WD40_WDHD1_1st"/>
    <property type="match status" value="1"/>
</dbReference>
<feature type="region of interest" description="Disordered" evidence="6">
    <location>
        <begin position="821"/>
        <end position="1047"/>
    </location>
</feature>
<feature type="non-terminal residue" evidence="10">
    <location>
        <position position="1061"/>
    </location>
</feature>
<protein>
    <submittedName>
        <fullName evidence="10">Uncharacterized protein</fullName>
    </submittedName>
</protein>
<dbReference type="EMBL" id="KZ293420">
    <property type="protein sequence ID" value="PBK73675.1"/>
    <property type="molecule type" value="Genomic_DNA"/>
</dbReference>
<feature type="compositionally biased region" description="Basic and acidic residues" evidence="6">
    <location>
        <begin position="330"/>
        <end position="345"/>
    </location>
</feature>
<evidence type="ECO:0000259" key="9">
    <source>
        <dbReference type="Pfam" id="PF24817"/>
    </source>
</evidence>
<evidence type="ECO:0000256" key="5">
    <source>
        <dbReference type="PROSITE-ProRule" id="PRU00221"/>
    </source>
</evidence>
<dbReference type="GO" id="GO:0000278">
    <property type="term" value="P:mitotic cell cycle"/>
    <property type="evidence" value="ECO:0007669"/>
    <property type="project" value="TreeGrafter"/>
</dbReference>
<dbReference type="InterPro" id="IPR048591">
    <property type="entry name" value="WDHD1/CFT4_hel"/>
</dbReference>
<dbReference type="PROSITE" id="PS50082">
    <property type="entry name" value="WD_REPEATS_2"/>
    <property type="match status" value="2"/>
</dbReference>
<feature type="compositionally biased region" description="Basic and acidic residues" evidence="6">
    <location>
        <begin position="950"/>
        <end position="964"/>
    </location>
</feature>
<dbReference type="Pfam" id="PF20946">
    <property type="entry name" value="Ctf4_C"/>
    <property type="match status" value="1"/>
</dbReference>
<feature type="repeat" description="WD" evidence="5">
    <location>
        <begin position="7"/>
        <end position="48"/>
    </location>
</feature>
<dbReference type="SUPFAM" id="SSF50978">
    <property type="entry name" value="WD40 repeat-like"/>
    <property type="match status" value="1"/>
</dbReference>
<evidence type="ECO:0000313" key="11">
    <source>
        <dbReference type="Proteomes" id="UP000218334"/>
    </source>
</evidence>
<comment type="subcellular location">
    <subcellularLocation>
        <location evidence="1">Nucleus</location>
    </subcellularLocation>
</comment>
<feature type="compositionally biased region" description="Polar residues" evidence="6">
    <location>
        <begin position="1009"/>
        <end position="1018"/>
    </location>
</feature>
<gene>
    <name evidence="10" type="ORF">ARMSODRAFT_952777</name>
</gene>
<dbReference type="PROSITE" id="PS00678">
    <property type="entry name" value="WD_REPEATS_1"/>
    <property type="match status" value="1"/>
</dbReference>
<dbReference type="AlphaFoldDB" id="A0A2H3BS10"/>
<dbReference type="InterPro" id="IPR022100">
    <property type="entry name" value="WDHD1/CFT4_beta-prop_2nd"/>
</dbReference>
<proteinExistence type="predicted"/>
<dbReference type="Gene3D" id="2.130.10.10">
    <property type="entry name" value="YVTN repeat-like/Quinoprotein amine dehydrogenase"/>
    <property type="match status" value="2"/>
</dbReference>
<dbReference type="GO" id="GO:0006281">
    <property type="term" value="P:DNA repair"/>
    <property type="evidence" value="ECO:0007669"/>
    <property type="project" value="TreeGrafter"/>
</dbReference>
<dbReference type="InterPro" id="IPR019775">
    <property type="entry name" value="WD40_repeat_CS"/>
</dbReference>
<keyword evidence="4" id="KW-0539">Nucleus</keyword>
<dbReference type="InterPro" id="IPR036322">
    <property type="entry name" value="WD40_repeat_dom_sf"/>
</dbReference>
<accession>A0A2H3BS10</accession>
<feature type="domain" description="WDHD1/CFT4 second beta-propeller" evidence="7">
    <location>
        <begin position="404"/>
        <end position="706"/>
    </location>
</feature>
<name>A0A2H3BS10_9AGAR</name>
<dbReference type="PANTHER" id="PTHR19932:SF10">
    <property type="entry name" value="WD REPEAT AND HMG-BOX DNA-BINDING PROTEIN 1"/>
    <property type="match status" value="1"/>
</dbReference>
<evidence type="ECO:0000259" key="8">
    <source>
        <dbReference type="Pfam" id="PF20946"/>
    </source>
</evidence>
<evidence type="ECO:0000256" key="3">
    <source>
        <dbReference type="ARBA" id="ARBA00022737"/>
    </source>
</evidence>
<evidence type="ECO:0000256" key="6">
    <source>
        <dbReference type="SAM" id="MobiDB-lite"/>
    </source>
</evidence>
<dbReference type="GO" id="GO:0006261">
    <property type="term" value="P:DNA-templated DNA replication"/>
    <property type="evidence" value="ECO:0007669"/>
    <property type="project" value="TreeGrafter"/>
</dbReference>
<keyword evidence="11" id="KW-1185">Reference proteome</keyword>
<dbReference type="PROSITE" id="PS50294">
    <property type="entry name" value="WD_REPEATS_REGION"/>
    <property type="match status" value="1"/>
</dbReference>
<dbReference type="SMART" id="SM00320">
    <property type="entry name" value="WD40"/>
    <property type="match status" value="6"/>
</dbReference>
<dbReference type="PANTHER" id="PTHR19932">
    <property type="entry name" value="WD REPEAT AND HMG-BOX DNA BINDING PROTEIN"/>
    <property type="match status" value="1"/>
</dbReference>
<feature type="compositionally biased region" description="Basic and acidic residues" evidence="6">
    <location>
        <begin position="824"/>
        <end position="845"/>
    </location>
</feature>
<dbReference type="InterPro" id="IPR015943">
    <property type="entry name" value="WD40/YVTN_repeat-like_dom_sf"/>
</dbReference>
<evidence type="ECO:0000313" key="10">
    <source>
        <dbReference type="EMBL" id="PBK73675.1"/>
    </source>
</evidence>
<feature type="domain" description="WDHD1 first WD40" evidence="9">
    <location>
        <begin position="9"/>
        <end position="303"/>
    </location>
</feature>
<dbReference type="STRING" id="1076256.A0A2H3BS10"/>
<keyword evidence="3" id="KW-0677">Repeat</keyword>
<organism evidence="10 11">
    <name type="scientific">Armillaria solidipes</name>
    <dbReference type="NCBI Taxonomy" id="1076256"/>
    <lineage>
        <taxon>Eukaryota</taxon>
        <taxon>Fungi</taxon>
        <taxon>Dikarya</taxon>
        <taxon>Basidiomycota</taxon>
        <taxon>Agaricomycotina</taxon>
        <taxon>Agaricomycetes</taxon>
        <taxon>Agaricomycetidae</taxon>
        <taxon>Agaricales</taxon>
        <taxon>Marasmiineae</taxon>
        <taxon>Physalacriaceae</taxon>
        <taxon>Armillaria</taxon>
    </lineage>
</organism>
<feature type="domain" description="WDHD1/CFT4 helical bundle" evidence="8">
    <location>
        <begin position="712"/>
        <end position="804"/>
    </location>
</feature>
<evidence type="ECO:0000256" key="2">
    <source>
        <dbReference type="ARBA" id="ARBA00022574"/>
    </source>
</evidence>